<keyword evidence="2 4" id="KW-0378">Hydrolase</keyword>
<reference evidence="4 5" key="1">
    <citation type="submission" date="2020-08" db="EMBL/GenBank/DDBJ databases">
        <title>Genomic Encyclopedia of Type Strains, Phase III (KMG-III): the genomes of soil and plant-associated and newly described type strains.</title>
        <authorList>
            <person name="Whitman W."/>
        </authorList>
    </citation>
    <scope>NUCLEOTIDE SEQUENCE [LARGE SCALE GENOMIC DNA]</scope>
    <source>
        <strain evidence="4 5">CECT 8305</strain>
    </source>
</reference>
<dbReference type="PANTHER" id="PTHR46470">
    <property type="entry name" value="N-ACYLNEURAMINATE-9-PHOSPHATASE"/>
    <property type="match status" value="1"/>
</dbReference>
<dbReference type="InterPro" id="IPR006549">
    <property type="entry name" value="HAD-SF_hydro_IIIA"/>
</dbReference>
<keyword evidence="3" id="KW-0460">Magnesium</keyword>
<dbReference type="Pfam" id="PF00702">
    <property type="entry name" value="Hydrolase"/>
    <property type="match status" value="1"/>
</dbReference>
<dbReference type="NCBIfam" id="TIGR01662">
    <property type="entry name" value="HAD-SF-IIIA"/>
    <property type="match status" value="1"/>
</dbReference>
<organism evidence="4 5">
    <name type="scientific">Streptomyces zagrosensis</name>
    <dbReference type="NCBI Taxonomy" id="1042984"/>
    <lineage>
        <taxon>Bacteria</taxon>
        <taxon>Bacillati</taxon>
        <taxon>Actinomycetota</taxon>
        <taxon>Actinomycetes</taxon>
        <taxon>Kitasatosporales</taxon>
        <taxon>Streptomycetaceae</taxon>
        <taxon>Streptomyces</taxon>
    </lineage>
</organism>
<dbReference type="AlphaFoldDB" id="A0A7W9QHK9"/>
<sequence>MAHQISAAWFDLEVCPVSEISVVTFDGDETLWRFQAAMRQALEVAAQCFAAEDLSRAGAPVTASWLATVREDVASRPEFSGASMEAIRWAAFEEVSAEVGAEKQFTKRVFGAYMDTRHSAVTLYDDAMACLHLLSSRGLRLGLITNGNSRPDLLGVDKTFEAVVVAADCGFRKPDPAIYHHAAEQFGVSPAQCVHVGDHPVEDVKAATEAGMRAVWITRSSQTSEDTVSAWRTISRLEELPPALLSQGP</sequence>
<gene>
    <name evidence="4" type="ORF">FHS42_006889</name>
</gene>
<accession>A0A7W9QHK9</accession>
<evidence type="ECO:0000256" key="2">
    <source>
        <dbReference type="ARBA" id="ARBA00022801"/>
    </source>
</evidence>
<dbReference type="SFLD" id="SFLDG01129">
    <property type="entry name" value="C1.5:_HAD__Beta-PGM__Phosphata"/>
    <property type="match status" value="1"/>
</dbReference>
<dbReference type="InterPro" id="IPR036412">
    <property type="entry name" value="HAD-like_sf"/>
</dbReference>
<proteinExistence type="predicted"/>
<dbReference type="GO" id="GO:0044281">
    <property type="term" value="P:small molecule metabolic process"/>
    <property type="evidence" value="ECO:0007669"/>
    <property type="project" value="UniProtKB-ARBA"/>
</dbReference>
<dbReference type="InterPro" id="IPR023214">
    <property type="entry name" value="HAD_sf"/>
</dbReference>
<evidence type="ECO:0000313" key="4">
    <source>
        <dbReference type="EMBL" id="MBB5939793.1"/>
    </source>
</evidence>
<dbReference type="GO" id="GO:0016787">
    <property type="term" value="F:hydrolase activity"/>
    <property type="evidence" value="ECO:0007669"/>
    <property type="project" value="UniProtKB-KW"/>
</dbReference>
<dbReference type="EMBL" id="JACHJL010000027">
    <property type="protein sequence ID" value="MBB5939793.1"/>
    <property type="molecule type" value="Genomic_DNA"/>
</dbReference>
<dbReference type="Proteomes" id="UP000588098">
    <property type="component" value="Unassembled WGS sequence"/>
</dbReference>
<comment type="cofactor">
    <cofactor evidence="1">
        <name>Mg(2+)</name>
        <dbReference type="ChEBI" id="CHEBI:18420"/>
    </cofactor>
</comment>
<dbReference type="SUPFAM" id="SSF56784">
    <property type="entry name" value="HAD-like"/>
    <property type="match status" value="1"/>
</dbReference>
<comment type="caution">
    <text evidence="4">The sequence shown here is derived from an EMBL/GenBank/DDBJ whole genome shotgun (WGS) entry which is preliminary data.</text>
</comment>
<dbReference type="RefSeq" id="WP_184579402.1">
    <property type="nucleotide sequence ID" value="NZ_JACHJL010000027.1"/>
</dbReference>
<dbReference type="InterPro" id="IPR051400">
    <property type="entry name" value="HAD-like_hydrolase"/>
</dbReference>
<keyword evidence="5" id="KW-1185">Reference proteome</keyword>
<evidence type="ECO:0000256" key="3">
    <source>
        <dbReference type="ARBA" id="ARBA00022842"/>
    </source>
</evidence>
<dbReference type="InterPro" id="IPR006439">
    <property type="entry name" value="HAD-SF_hydro_IA"/>
</dbReference>
<name>A0A7W9QHK9_9ACTN</name>
<evidence type="ECO:0000256" key="1">
    <source>
        <dbReference type="ARBA" id="ARBA00001946"/>
    </source>
</evidence>
<dbReference type="SFLD" id="SFLDS00003">
    <property type="entry name" value="Haloacid_Dehalogenase"/>
    <property type="match status" value="1"/>
</dbReference>
<protein>
    <submittedName>
        <fullName evidence="4">Putative hydrolase of the HAD superfamily</fullName>
    </submittedName>
</protein>
<evidence type="ECO:0000313" key="5">
    <source>
        <dbReference type="Proteomes" id="UP000588098"/>
    </source>
</evidence>
<dbReference type="PANTHER" id="PTHR46470:SF4">
    <property type="entry name" value="5-AMINO-6-(5-PHOSPHO-D-RIBITYLAMINO)URACIL PHOSPHATASE YIGB"/>
    <property type="match status" value="1"/>
</dbReference>
<dbReference type="NCBIfam" id="TIGR01509">
    <property type="entry name" value="HAD-SF-IA-v3"/>
    <property type="match status" value="1"/>
</dbReference>
<dbReference type="Gene3D" id="3.40.50.1000">
    <property type="entry name" value="HAD superfamily/HAD-like"/>
    <property type="match status" value="1"/>
</dbReference>
<dbReference type="Gene3D" id="1.20.120.1600">
    <property type="match status" value="1"/>
</dbReference>
<dbReference type="NCBIfam" id="TIGR01549">
    <property type="entry name" value="HAD-SF-IA-v1"/>
    <property type="match status" value="1"/>
</dbReference>